<dbReference type="PANTHER" id="PTHR11066">
    <property type="entry name" value="ACYL-COA THIOESTERASE"/>
    <property type="match status" value="1"/>
</dbReference>
<gene>
    <name evidence="5" type="ORF">GY21_11115</name>
</gene>
<dbReference type="Pfam" id="PF02551">
    <property type="entry name" value="Acyl_CoA_thio"/>
    <property type="match status" value="1"/>
</dbReference>
<dbReference type="SUPFAM" id="SSF54637">
    <property type="entry name" value="Thioesterase/thiol ester dehydrase-isomerase"/>
    <property type="match status" value="2"/>
</dbReference>
<dbReference type="RefSeq" id="WP_052542269.1">
    <property type="nucleotide sequence ID" value="NZ_JPXF01000043.1"/>
</dbReference>
<dbReference type="Proteomes" id="UP000029864">
    <property type="component" value="Unassembled WGS sequence"/>
</dbReference>
<name>A0A099J5U8_9MICO</name>
<accession>A0A099J5U8</accession>
<dbReference type="InterPro" id="IPR029069">
    <property type="entry name" value="HotDog_dom_sf"/>
</dbReference>
<dbReference type="InterPro" id="IPR049449">
    <property type="entry name" value="TesB_ACOT8-like_N"/>
</dbReference>
<protein>
    <recommendedName>
        <fullName evidence="7">Acyl-CoA thioesterase</fullName>
    </recommendedName>
</protein>
<dbReference type="AlphaFoldDB" id="A0A099J5U8"/>
<proteinExistence type="inferred from homology"/>
<dbReference type="STRING" id="1001240.GY21_11115"/>
<dbReference type="eggNOG" id="COG1946">
    <property type="taxonomic scope" value="Bacteria"/>
</dbReference>
<keyword evidence="2" id="KW-0378">Hydrolase</keyword>
<dbReference type="GO" id="GO:0006637">
    <property type="term" value="P:acyl-CoA metabolic process"/>
    <property type="evidence" value="ECO:0007669"/>
    <property type="project" value="InterPro"/>
</dbReference>
<evidence type="ECO:0000256" key="2">
    <source>
        <dbReference type="ARBA" id="ARBA00022801"/>
    </source>
</evidence>
<evidence type="ECO:0000256" key="1">
    <source>
        <dbReference type="ARBA" id="ARBA00006538"/>
    </source>
</evidence>
<dbReference type="Gene3D" id="2.40.160.210">
    <property type="entry name" value="Acyl-CoA thioesterase, double hotdog domain"/>
    <property type="match status" value="1"/>
</dbReference>
<reference evidence="5 6" key="1">
    <citation type="submission" date="2014-08" db="EMBL/GenBank/DDBJ databases">
        <authorList>
            <person name="Sisinthy S."/>
        </authorList>
    </citation>
    <scope>NUCLEOTIDE SEQUENCE [LARGE SCALE GENOMIC DNA]</scope>
    <source>
        <strain evidence="5 6">RuG17</strain>
    </source>
</reference>
<dbReference type="InterPro" id="IPR042171">
    <property type="entry name" value="Acyl-CoA_hotdog"/>
</dbReference>
<sequence>MEIIRPGSAADVNLRDMVRVDRADGESRFVGNLVSGPFGRIFGGQLIGQAVTAATATTASYSGRQAHSIHAYFLRKGDAAIPVTYAVDSVRDGRSFSVRSVRAFQHDRLLLTATMSFHDARDGLTHQADRAGDYPDPDSLPPDNRLLDVPTNSQNPGHRSAVELRRIPAKLYPPAAGSPPGQAVWIRSRTPAGAHCRALESAVLALSTDFTVLESIVYGHGLTFATPGLSIASLDHAVWWHAPGNMDDWLLYIQSSPWAGGERGLVTGKIYDRGGRLLASVAQEGLIRLSTMQATK</sequence>
<evidence type="ECO:0000259" key="3">
    <source>
        <dbReference type="Pfam" id="PF02551"/>
    </source>
</evidence>
<dbReference type="CDD" id="cd03444">
    <property type="entry name" value="Thioesterase_II_repeat1"/>
    <property type="match status" value="1"/>
</dbReference>
<dbReference type="GO" id="GO:0047617">
    <property type="term" value="F:fatty acyl-CoA hydrolase activity"/>
    <property type="evidence" value="ECO:0007669"/>
    <property type="project" value="InterPro"/>
</dbReference>
<organism evidence="5 6">
    <name type="scientific">Cryobacterium roopkundense</name>
    <dbReference type="NCBI Taxonomy" id="1001240"/>
    <lineage>
        <taxon>Bacteria</taxon>
        <taxon>Bacillati</taxon>
        <taxon>Actinomycetota</taxon>
        <taxon>Actinomycetes</taxon>
        <taxon>Micrococcales</taxon>
        <taxon>Microbacteriaceae</taxon>
        <taxon>Cryobacterium</taxon>
    </lineage>
</organism>
<dbReference type="Pfam" id="PF13622">
    <property type="entry name" value="4HBT_3"/>
    <property type="match status" value="1"/>
</dbReference>
<evidence type="ECO:0008006" key="7">
    <source>
        <dbReference type="Google" id="ProtNLM"/>
    </source>
</evidence>
<dbReference type="CDD" id="cd03445">
    <property type="entry name" value="Thioesterase_II_repeat2"/>
    <property type="match status" value="1"/>
</dbReference>
<comment type="similarity">
    <text evidence="1">Belongs to the C/M/P thioester hydrolase family.</text>
</comment>
<feature type="domain" description="Acyl-CoA thioesterase 2 C-terminal" evidence="3">
    <location>
        <begin position="182"/>
        <end position="286"/>
    </location>
</feature>
<dbReference type="PANTHER" id="PTHR11066:SF34">
    <property type="entry name" value="ACYL-COENZYME A THIOESTERASE 8"/>
    <property type="match status" value="1"/>
</dbReference>
<evidence type="ECO:0000313" key="5">
    <source>
        <dbReference type="EMBL" id="KGJ73455.1"/>
    </source>
</evidence>
<dbReference type="GO" id="GO:0009062">
    <property type="term" value="P:fatty acid catabolic process"/>
    <property type="evidence" value="ECO:0007669"/>
    <property type="project" value="TreeGrafter"/>
</dbReference>
<comment type="caution">
    <text evidence="5">The sequence shown here is derived from an EMBL/GenBank/DDBJ whole genome shotgun (WGS) entry which is preliminary data.</text>
</comment>
<dbReference type="InterPro" id="IPR003703">
    <property type="entry name" value="Acyl_CoA_thio"/>
</dbReference>
<evidence type="ECO:0000313" key="6">
    <source>
        <dbReference type="Proteomes" id="UP000029864"/>
    </source>
</evidence>
<evidence type="ECO:0000259" key="4">
    <source>
        <dbReference type="Pfam" id="PF13622"/>
    </source>
</evidence>
<keyword evidence="6" id="KW-1185">Reference proteome</keyword>
<dbReference type="InterPro" id="IPR025652">
    <property type="entry name" value="TesB_C"/>
</dbReference>
<feature type="domain" description="Acyl-CoA thioesterase-like N-terminal HotDog" evidence="4">
    <location>
        <begin position="37"/>
        <end position="118"/>
    </location>
</feature>
<dbReference type="EMBL" id="JPXF01000043">
    <property type="protein sequence ID" value="KGJ73455.1"/>
    <property type="molecule type" value="Genomic_DNA"/>
</dbReference>